<feature type="transmembrane region" description="Helical" evidence="9">
    <location>
        <begin position="239"/>
        <end position="256"/>
    </location>
</feature>
<dbReference type="Gene3D" id="1.20.1530.20">
    <property type="match status" value="1"/>
</dbReference>
<dbReference type="GO" id="GO:0016020">
    <property type="term" value="C:membrane"/>
    <property type="evidence" value="ECO:0007669"/>
    <property type="project" value="UniProtKB-SubCell"/>
</dbReference>
<feature type="transmembrane region" description="Helical" evidence="9">
    <location>
        <begin position="215"/>
        <end position="233"/>
    </location>
</feature>
<feature type="transmembrane region" description="Helical" evidence="9">
    <location>
        <begin position="333"/>
        <end position="351"/>
    </location>
</feature>
<evidence type="ECO:0000256" key="8">
    <source>
        <dbReference type="ARBA" id="ARBA00023136"/>
    </source>
</evidence>
<keyword evidence="7" id="KW-0406">Ion transport</keyword>
<evidence type="ECO:0000256" key="6">
    <source>
        <dbReference type="ARBA" id="ARBA00022989"/>
    </source>
</evidence>
<sequence length="400" mass="41409">MTELPMTWVMIPLLAFLAPILASQVGRLIRIPVVVFEIVLGIVAGPSLLGWVTPTAFTSTLADLGLAMLFFMAGSEINFAAVAGRPLRRAGLGWLLSLAAGIILGIVLAPNPTAGVFIGIALSSTALGTLLPVLRDEGELKTPFGVAVTAIGAAGEFGPLLAISLFLSGRNPGPAALVLVVFAVIAVAAIWLASRGEHRWVHRLVTATLHSSGQFAIRFVILILAVLVALSMILGLDMLLGAFAAGVLWRVLLSGATPKDRHVVEMKLDALAFGFVVPIFFVNTGVTFDLTALLASPSVLLLVPIFLVLLLLVRGLPGLFAAPIGATRADRRAIVLFSATGLPIIVAVTQIGVDHALLSSGTAAALVGAGMLSVLLFPLLALSQRNSRTGSAELAPDGTA</sequence>
<feature type="transmembrane region" description="Helical" evidence="9">
    <location>
        <begin position="268"/>
        <end position="286"/>
    </location>
</feature>
<evidence type="ECO:0000256" key="3">
    <source>
        <dbReference type="ARBA" id="ARBA00022448"/>
    </source>
</evidence>
<dbReference type="PANTHER" id="PTHR43562">
    <property type="entry name" value="NAPA-TYPE SODIUM/HYDROGEN ANTIPORTER"/>
    <property type="match status" value="1"/>
</dbReference>
<feature type="transmembrane region" description="Helical" evidence="9">
    <location>
        <begin position="173"/>
        <end position="194"/>
    </location>
</feature>
<comment type="caution">
    <text evidence="11">The sequence shown here is derived from an EMBL/GenBank/DDBJ whole genome shotgun (WGS) entry which is preliminary data.</text>
</comment>
<evidence type="ECO:0000259" key="10">
    <source>
        <dbReference type="Pfam" id="PF00999"/>
    </source>
</evidence>
<dbReference type="GO" id="GO:0015297">
    <property type="term" value="F:antiporter activity"/>
    <property type="evidence" value="ECO:0007669"/>
    <property type="project" value="UniProtKB-KW"/>
</dbReference>
<evidence type="ECO:0000256" key="9">
    <source>
        <dbReference type="SAM" id="Phobius"/>
    </source>
</evidence>
<keyword evidence="5 9" id="KW-0812">Transmembrane</keyword>
<feature type="domain" description="Cation/H+ exchanger transmembrane" evidence="10">
    <location>
        <begin position="14"/>
        <end position="380"/>
    </location>
</feature>
<evidence type="ECO:0000256" key="5">
    <source>
        <dbReference type="ARBA" id="ARBA00022692"/>
    </source>
</evidence>
<evidence type="ECO:0000313" key="11">
    <source>
        <dbReference type="EMBL" id="NYJ20131.1"/>
    </source>
</evidence>
<evidence type="ECO:0000313" key="12">
    <source>
        <dbReference type="Proteomes" id="UP000537260"/>
    </source>
</evidence>
<feature type="transmembrane region" description="Helical" evidence="9">
    <location>
        <begin position="6"/>
        <end position="22"/>
    </location>
</feature>
<evidence type="ECO:0000256" key="7">
    <source>
        <dbReference type="ARBA" id="ARBA00023065"/>
    </source>
</evidence>
<feature type="transmembrane region" description="Helical" evidence="9">
    <location>
        <begin position="115"/>
        <end position="134"/>
    </location>
</feature>
<evidence type="ECO:0000256" key="1">
    <source>
        <dbReference type="ARBA" id="ARBA00004141"/>
    </source>
</evidence>
<dbReference type="RefSeq" id="WP_179578784.1">
    <property type="nucleotide sequence ID" value="NZ_JACCFM010000001.1"/>
</dbReference>
<proteinExistence type="inferred from homology"/>
<dbReference type="Proteomes" id="UP000537260">
    <property type="component" value="Unassembled WGS sequence"/>
</dbReference>
<protein>
    <submittedName>
        <fullName evidence="11">Kef-type K+ transport system membrane component KefB</fullName>
    </submittedName>
</protein>
<feature type="transmembrane region" description="Helical" evidence="9">
    <location>
        <begin position="292"/>
        <end position="313"/>
    </location>
</feature>
<gene>
    <name evidence="11" type="ORF">HNR05_001922</name>
</gene>
<feature type="transmembrane region" description="Helical" evidence="9">
    <location>
        <begin position="363"/>
        <end position="382"/>
    </location>
</feature>
<comment type="similarity">
    <text evidence="2">Belongs to the monovalent cation:proton antiporter 2 (CPA2) transporter (TC 2.A.37) family.</text>
</comment>
<dbReference type="Pfam" id="PF00999">
    <property type="entry name" value="Na_H_Exchanger"/>
    <property type="match status" value="1"/>
</dbReference>
<feature type="transmembrane region" description="Helical" evidence="9">
    <location>
        <begin position="34"/>
        <end position="52"/>
    </location>
</feature>
<evidence type="ECO:0000256" key="4">
    <source>
        <dbReference type="ARBA" id="ARBA00022449"/>
    </source>
</evidence>
<dbReference type="InterPro" id="IPR006153">
    <property type="entry name" value="Cation/H_exchanger_TM"/>
</dbReference>
<evidence type="ECO:0000256" key="2">
    <source>
        <dbReference type="ARBA" id="ARBA00005551"/>
    </source>
</evidence>
<keyword evidence="3" id="KW-0813">Transport</keyword>
<feature type="transmembrane region" description="Helical" evidence="9">
    <location>
        <begin position="64"/>
        <end position="84"/>
    </location>
</feature>
<feature type="transmembrane region" description="Helical" evidence="9">
    <location>
        <begin position="91"/>
        <end position="109"/>
    </location>
</feature>
<keyword evidence="12" id="KW-1185">Reference proteome</keyword>
<feature type="transmembrane region" description="Helical" evidence="9">
    <location>
        <begin position="146"/>
        <end position="167"/>
    </location>
</feature>
<reference evidence="11 12" key="1">
    <citation type="submission" date="2020-07" db="EMBL/GenBank/DDBJ databases">
        <title>Sequencing the genomes of 1000 actinobacteria strains.</title>
        <authorList>
            <person name="Klenk H.-P."/>
        </authorList>
    </citation>
    <scope>NUCLEOTIDE SEQUENCE [LARGE SCALE GENOMIC DNA]</scope>
    <source>
        <strain evidence="11 12">LI1</strain>
    </source>
</reference>
<dbReference type="InterPro" id="IPR038770">
    <property type="entry name" value="Na+/solute_symporter_sf"/>
</dbReference>
<comment type="subcellular location">
    <subcellularLocation>
        <location evidence="1">Membrane</location>
        <topology evidence="1">Multi-pass membrane protein</topology>
    </subcellularLocation>
</comment>
<keyword evidence="6 9" id="KW-1133">Transmembrane helix</keyword>
<keyword evidence="4" id="KW-0050">Antiport</keyword>
<keyword evidence="8 9" id="KW-0472">Membrane</keyword>
<name>A0A7Z0EEQ1_9MICO</name>
<dbReference type="EMBL" id="JACCFM010000001">
    <property type="protein sequence ID" value="NYJ20131.1"/>
    <property type="molecule type" value="Genomic_DNA"/>
</dbReference>
<dbReference type="GO" id="GO:1902600">
    <property type="term" value="P:proton transmembrane transport"/>
    <property type="evidence" value="ECO:0007669"/>
    <property type="project" value="InterPro"/>
</dbReference>
<dbReference type="PANTHER" id="PTHR43562:SF1">
    <property type="entry name" value="NA(+)_H(+) ANTIPORTER YJBQ-RELATED"/>
    <property type="match status" value="1"/>
</dbReference>
<organism evidence="11 12">
    <name type="scientific">Glaciibacter psychrotolerans</name>
    <dbReference type="NCBI Taxonomy" id="670054"/>
    <lineage>
        <taxon>Bacteria</taxon>
        <taxon>Bacillati</taxon>
        <taxon>Actinomycetota</taxon>
        <taxon>Actinomycetes</taxon>
        <taxon>Micrococcales</taxon>
        <taxon>Microbacteriaceae</taxon>
        <taxon>Glaciibacter</taxon>
    </lineage>
</organism>
<dbReference type="AlphaFoldDB" id="A0A7Z0EEQ1"/>
<accession>A0A7Z0EEQ1</accession>